<evidence type="ECO:0000313" key="2">
    <source>
        <dbReference type="EMBL" id="GBN99709.1"/>
    </source>
</evidence>
<dbReference type="Proteomes" id="UP000499080">
    <property type="component" value="Unassembled WGS sequence"/>
</dbReference>
<keyword evidence="3" id="KW-1185">Reference proteome</keyword>
<gene>
    <name evidence="1" type="ORF">AVEN_264969_1</name>
    <name evidence="2" type="ORF">AVEN_4618_1</name>
</gene>
<comment type="caution">
    <text evidence="2">The sequence shown here is derived from an EMBL/GenBank/DDBJ whole genome shotgun (WGS) entry which is preliminary data.</text>
</comment>
<accession>A0A4Y2TJZ2</accession>
<evidence type="ECO:0000313" key="3">
    <source>
        <dbReference type="Proteomes" id="UP000499080"/>
    </source>
</evidence>
<protein>
    <submittedName>
        <fullName evidence="2">Uncharacterized protein</fullName>
    </submittedName>
</protein>
<proteinExistence type="predicted"/>
<sequence length="122" mass="13859">MTLYKRLEWTGSRSLPRPPSNYTENKGLVTRGTKCKVRTFEVNYTRRMTNTIGKTVTEKERACEDEPFDGRGGPKEEVLRPPAAFALPLASAHLHLLRGRLSAARHRHLPAREPTFLTHPPL</sequence>
<dbReference type="EMBL" id="BGPR01028513">
    <property type="protein sequence ID" value="GBN99709.1"/>
    <property type="molecule type" value="Genomic_DNA"/>
</dbReference>
<evidence type="ECO:0000313" key="1">
    <source>
        <dbReference type="EMBL" id="GBN99679.1"/>
    </source>
</evidence>
<dbReference type="EMBL" id="BGPR01028491">
    <property type="protein sequence ID" value="GBN99679.1"/>
    <property type="molecule type" value="Genomic_DNA"/>
</dbReference>
<name>A0A4Y2TJZ2_ARAVE</name>
<organism evidence="2 3">
    <name type="scientific">Araneus ventricosus</name>
    <name type="common">Orbweaver spider</name>
    <name type="synonym">Epeira ventricosa</name>
    <dbReference type="NCBI Taxonomy" id="182803"/>
    <lineage>
        <taxon>Eukaryota</taxon>
        <taxon>Metazoa</taxon>
        <taxon>Ecdysozoa</taxon>
        <taxon>Arthropoda</taxon>
        <taxon>Chelicerata</taxon>
        <taxon>Arachnida</taxon>
        <taxon>Araneae</taxon>
        <taxon>Araneomorphae</taxon>
        <taxon>Entelegynae</taxon>
        <taxon>Araneoidea</taxon>
        <taxon>Araneidae</taxon>
        <taxon>Araneus</taxon>
    </lineage>
</organism>
<reference evidence="2 3" key="1">
    <citation type="journal article" date="2019" name="Sci. Rep.">
        <title>Orb-weaving spider Araneus ventricosus genome elucidates the spidroin gene catalogue.</title>
        <authorList>
            <person name="Kono N."/>
            <person name="Nakamura H."/>
            <person name="Ohtoshi R."/>
            <person name="Moran D.A.P."/>
            <person name="Shinohara A."/>
            <person name="Yoshida Y."/>
            <person name="Fujiwara M."/>
            <person name="Mori M."/>
            <person name="Tomita M."/>
            <person name="Arakawa K."/>
        </authorList>
    </citation>
    <scope>NUCLEOTIDE SEQUENCE [LARGE SCALE GENOMIC DNA]</scope>
</reference>
<dbReference type="AlphaFoldDB" id="A0A4Y2TJZ2"/>